<proteinExistence type="predicted"/>
<organism evidence="2 3">
    <name type="scientific">Bacillus gaemokensis</name>
    <dbReference type="NCBI Taxonomy" id="574375"/>
    <lineage>
        <taxon>Bacteria</taxon>
        <taxon>Bacillati</taxon>
        <taxon>Bacillota</taxon>
        <taxon>Bacilli</taxon>
        <taxon>Bacillales</taxon>
        <taxon>Bacillaceae</taxon>
        <taxon>Bacillus</taxon>
        <taxon>Bacillus cereus group</taxon>
    </lineage>
</organism>
<evidence type="ECO:0000256" key="1">
    <source>
        <dbReference type="SAM" id="Phobius"/>
    </source>
</evidence>
<feature type="transmembrane region" description="Helical" evidence="1">
    <location>
        <begin position="40"/>
        <end position="63"/>
    </location>
</feature>
<accession>A0A073KGQ5</accession>
<gene>
    <name evidence="2" type="ORF">BAGA_00195</name>
</gene>
<keyword evidence="1" id="KW-0472">Membrane</keyword>
<dbReference type="EMBL" id="JOTM01000001">
    <property type="protein sequence ID" value="KEK25701.1"/>
    <property type="molecule type" value="Genomic_DNA"/>
</dbReference>
<comment type="caution">
    <text evidence="2">The sequence shown here is derived from an EMBL/GenBank/DDBJ whole genome shotgun (WGS) entry which is preliminary data.</text>
</comment>
<sequence>MNEVLKKYVNPEISILLFGFLGSIKLLLDSLGYHIITDNIISAVVNIICWGIVIGTMVTNTYLSKHRQKQKETLQNKGLL</sequence>
<name>A0A073KGQ5_9BACI</name>
<keyword evidence="1" id="KW-1133">Transmembrane helix</keyword>
<keyword evidence="1" id="KW-0812">Transmembrane</keyword>
<evidence type="ECO:0000313" key="3">
    <source>
        <dbReference type="Proteomes" id="UP000027778"/>
    </source>
</evidence>
<dbReference type="OrthoDB" id="2920975at2"/>
<keyword evidence="3" id="KW-1185">Reference proteome</keyword>
<evidence type="ECO:0000313" key="2">
    <source>
        <dbReference type="EMBL" id="KEK25701.1"/>
    </source>
</evidence>
<dbReference type="AlphaFoldDB" id="A0A073KGQ5"/>
<protein>
    <recommendedName>
        <fullName evidence="4">Holin</fullName>
    </recommendedName>
</protein>
<dbReference type="STRING" id="574375.AZF08_00360"/>
<reference evidence="2 3" key="1">
    <citation type="submission" date="2014-06" db="EMBL/GenBank/DDBJ databases">
        <title>Draft genome sequence of Bacillus gaemokensis JCM 15801 (MCCC 1A00707).</title>
        <authorList>
            <person name="Lai Q."/>
            <person name="Liu Y."/>
            <person name="Shao Z."/>
        </authorList>
    </citation>
    <scope>NUCLEOTIDE SEQUENCE [LARGE SCALE GENOMIC DNA]</scope>
    <source>
        <strain evidence="2 3">JCM 15801</strain>
    </source>
</reference>
<feature type="transmembrane region" description="Helical" evidence="1">
    <location>
        <begin position="12"/>
        <end position="28"/>
    </location>
</feature>
<dbReference type="RefSeq" id="WP_033672041.1">
    <property type="nucleotide sequence ID" value="NZ_JOTM01000001.1"/>
</dbReference>
<evidence type="ECO:0008006" key="4">
    <source>
        <dbReference type="Google" id="ProtNLM"/>
    </source>
</evidence>
<dbReference type="Proteomes" id="UP000027778">
    <property type="component" value="Unassembled WGS sequence"/>
</dbReference>